<keyword evidence="2" id="KW-0560">Oxidoreductase</keyword>
<dbReference type="GO" id="GO:0016491">
    <property type="term" value="F:oxidoreductase activity"/>
    <property type="evidence" value="ECO:0007669"/>
    <property type="project" value="UniProtKB-KW"/>
</dbReference>
<dbReference type="OrthoDB" id="9769447at2"/>
<dbReference type="PANTHER" id="PTHR11091:SF0">
    <property type="entry name" value="MALATE DEHYDROGENASE"/>
    <property type="match status" value="1"/>
</dbReference>
<dbReference type="RefSeq" id="WP_115450051.1">
    <property type="nucleotide sequence ID" value="NZ_QNQT01000001.1"/>
</dbReference>
<dbReference type="Proteomes" id="UP000257144">
    <property type="component" value="Unassembled WGS sequence"/>
</dbReference>
<dbReference type="Gene3D" id="1.10.1530.10">
    <property type="match status" value="1"/>
</dbReference>
<name>A0A3D8GUJ7_9BACI</name>
<organism evidence="3 4">
    <name type="scientific">Neobacillus piezotolerans</name>
    <dbReference type="NCBI Taxonomy" id="2259171"/>
    <lineage>
        <taxon>Bacteria</taxon>
        <taxon>Bacillati</taxon>
        <taxon>Bacillota</taxon>
        <taxon>Bacilli</taxon>
        <taxon>Bacillales</taxon>
        <taxon>Bacillaceae</taxon>
        <taxon>Neobacillus</taxon>
    </lineage>
</organism>
<gene>
    <name evidence="3" type="ORF">DRW41_00730</name>
</gene>
<dbReference type="SUPFAM" id="SSF89733">
    <property type="entry name" value="L-sulfolactate dehydrogenase-like"/>
    <property type="match status" value="1"/>
</dbReference>
<evidence type="ECO:0000256" key="2">
    <source>
        <dbReference type="ARBA" id="ARBA00023002"/>
    </source>
</evidence>
<dbReference type="Gene3D" id="3.30.1370.60">
    <property type="entry name" value="Hypothetical oxidoreductase yiak, domain 2"/>
    <property type="match status" value="1"/>
</dbReference>
<dbReference type="AlphaFoldDB" id="A0A3D8GUJ7"/>
<accession>A0A3D8GUJ7</accession>
<proteinExistence type="inferred from homology"/>
<protein>
    <submittedName>
        <fullName evidence="3">Ldh family oxidoreductase</fullName>
    </submittedName>
</protein>
<dbReference type="InterPro" id="IPR003767">
    <property type="entry name" value="Malate/L-lactate_DH-like"/>
</dbReference>
<evidence type="ECO:0000313" key="3">
    <source>
        <dbReference type="EMBL" id="RDU38128.1"/>
    </source>
</evidence>
<reference evidence="3 4" key="1">
    <citation type="submission" date="2018-07" db="EMBL/GenBank/DDBJ databases">
        <title>Bacillus sp. YLB-04 draft genome sequence.</title>
        <authorList>
            <person name="Yu L."/>
            <person name="Tang X."/>
        </authorList>
    </citation>
    <scope>NUCLEOTIDE SEQUENCE [LARGE SCALE GENOMIC DNA]</scope>
    <source>
        <strain evidence="3 4">YLB-04</strain>
    </source>
</reference>
<sequence length="354" mass="38323">MAAIERMNKVEYKRLEKLVAEIFTAHTISGEDANCVAKHLVLANLRGIESHGVVRVKPYIDRLKLNLVESKNNIQIEKDFPSFCKVNGGNNLGIIVATKAVDLAINKAKATGLACVGVYNSNHCGMLADYTNKIADAGCIGFAVSNAPSSMAPWGAKAKYFGTNPLSYAIPTFTDRNIVFDMATSVVARGKITYALKNNHKIPLGWALDKHGKVTEDPEAALEGIVLPVGGPKGSGLALLVDILSGIVSGAAFGTTIGSMKQVDRTQNVGHFFFAMRPDLFVEKDEFKDNVQKLKSDIKNLAKADGVEDILLPGEMEHDLMESRLQNGIPLSTVILEELAEIAREKGIKFDLLN</sequence>
<keyword evidence="4" id="KW-1185">Reference proteome</keyword>
<dbReference type="EMBL" id="QNQT01000001">
    <property type="protein sequence ID" value="RDU38128.1"/>
    <property type="molecule type" value="Genomic_DNA"/>
</dbReference>
<comment type="similarity">
    <text evidence="1">Belongs to the LDH2/MDH2 oxidoreductase family.</text>
</comment>
<dbReference type="InterPro" id="IPR036111">
    <property type="entry name" value="Mal/L-sulfo/L-lacto_DH-like_sf"/>
</dbReference>
<dbReference type="InterPro" id="IPR043144">
    <property type="entry name" value="Mal/L-sulf/L-lact_DH-like_ah"/>
</dbReference>
<dbReference type="InterPro" id="IPR043143">
    <property type="entry name" value="Mal/L-sulf/L-lact_DH-like_NADP"/>
</dbReference>
<evidence type="ECO:0000313" key="4">
    <source>
        <dbReference type="Proteomes" id="UP000257144"/>
    </source>
</evidence>
<evidence type="ECO:0000256" key="1">
    <source>
        <dbReference type="ARBA" id="ARBA00006056"/>
    </source>
</evidence>
<dbReference type="Pfam" id="PF02615">
    <property type="entry name" value="Ldh_2"/>
    <property type="match status" value="1"/>
</dbReference>
<comment type="caution">
    <text evidence="3">The sequence shown here is derived from an EMBL/GenBank/DDBJ whole genome shotgun (WGS) entry which is preliminary data.</text>
</comment>
<dbReference type="PANTHER" id="PTHR11091">
    <property type="entry name" value="OXIDOREDUCTASE-RELATED"/>
    <property type="match status" value="1"/>
</dbReference>